<sequence>MLYEVITYLRAALAGRAEPYAAGATVGTRVPDGRRPEDPHLPYVLVRLDGAIPDPSMANSRVTLRLTMWHADPDQAHDLAQLVQGLMVVHNGPVIRSVRPALGPVPALDPDSAVDLSTCTVTANVRPVQLT</sequence>
<evidence type="ECO:0008006" key="3">
    <source>
        <dbReference type="Google" id="ProtNLM"/>
    </source>
</evidence>
<accession>A0A066Z3B4</accession>
<dbReference type="eggNOG" id="ENOG5030MF6">
    <property type="taxonomic scope" value="Bacteria"/>
</dbReference>
<evidence type="ECO:0000313" key="1">
    <source>
        <dbReference type="EMBL" id="KDN86704.1"/>
    </source>
</evidence>
<gene>
    <name evidence="1" type="ORF">KCH_15350</name>
</gene>
<comment type="caution">
    <text evidence="1">The sequence shown here is derived from an EMBL/GenBank/DDBJ whole genome shotgun (WGS) entry which is preliminary data.</text>
</comment>
<dbReference type="HOGENOM" id="CLU_137419_0_0_11"/>
<organism evidence="1 2">
    <name type="scientific">Kitasatospora cheerisanensis KCTC 2395</name>
    <dbReference type="NCBI Taxonomy" id="1348663"/>
    <lineage>
        <taxon>Bacteria</taxon>
        <taxon>Bacillati</taxon>
        <taxon>Actinomycetota</taxon>
        <taxon>Actinomycetes</taxon>
        <taxon>Kitasatosporales</taxon>
        <taxon>Streptomycetaceae</taxon>
        <taxon>Kitasatospora</taxon>
    </lineage>
</organism>
<keyword evidence="2" id="KW-1185">Reference proteome</keyword>
<evidence type="ECO:0000313" key="2">
    <source>
        <dbReference type="Proteomes" id="UP000027178"/>
    </source>
</evidence>
<dbReference type="PATRIC" id="fig|1348663.4.peg.1475"/>
<dbReference type="AlphaFoldDB" id="A0A066Z3B4"/>
<proteinExistence type="predicted"/>
<dbReference type="Proteomes" id="UP000027178">
    <property type="component" value="Unassembled WGS sequence"/>
</dbReference>
<protein>
    <recommendedName>
        <fullName evidence="3">Tail protein</fullName>
    </recommendedName>
</protein>
<dbReference type="OrthoDB" id="4208678at2"/>
<dbReference type="EMBL" id="JNBY01000057">
    <property type="protein sequence ID" value="KDN86704.1"/>
    <property type="molecule type" value="Genomic_DNA"/>
</dbReference>
<dbReference type="RefSeq" id="WP_035860371.1">
    <property type="nucleotide sequence ID" value="NZ_KK853997.1"/>
</dbReference>
<name>A0A066Z3B4_9ACTN</name>
<reference evidence="1 2" key="1">
    <citation type="submission" date="2014-05" db="EMBL/GenBank/DDBJ databases">
        <title>Draft Genome Sequence of Kitasatospora cheerisanensis KCTC 2395.</title>
        <authorList>
            <person name="Nam D.H."/>
        </authorList>
    </citation>
    <scope>NUCLEOTIDE SEQUENCE [LARGE SCALE GENOMIC DNA]</scope>
    <source>
        <strain evidence="1 2">KCTC 2395</strain>
    </source>
</reference>